<name>A0A8H6FKT8_9LECA</name>
<accession>A0A8H6FKT8</accession>
<proteinExistence type="predicted"/>
<evidence type="ECO:0000256" key="1">
    <source>
        <dbReference type="SAM" id="MobiDB-lite"/>
    </source>
</evidence>
<evidence type="ECO:0000313" key="2">
    <source>
        <dbReference type="EMBL" id="KAF6230365.1"/>
    </source>
</evidence>
<feature type="compositionally biased region" description="Basic residues" evidence="1">
    <location>
        <begin position="62"/>
        <end position="83"/>
    </location>
</feature>
<feature type="compositionally biased region" description="Basic and acidic residues" evidence="1">
    <location>
        <begin position="182"/>
        <end position="194"/>
    </location>
</feature>
<dbReference type="AlphaFoldDB" id="A0A8H6FKT8"/>
<feature type="compositionally biased region" description="Basic and acidic residues" evidence="1">
    <location>
        <begin position="104"/>
        <end position="116"/>
    </location>
</feature>
<comment type="caution">
    <text evidence="2">The sequence shown here is derived from an EMBL/GenBank/DDBJ whole genome shotgun (WGS) entry which is preliminary data.</text>
</comment>
<evidence type="ECO:0008006" key="4">
    <source>
        <dbReference type="Google" id="ProtNLM"/>
    </source>
</evidence>
<keyword evidence="3" id="KW-1185">Reference proteome</keyword>
<gene>
    <name evidence="2" type="ORF">HO133_004707</name>
</gene>
<feature type="compositionally biased region" description="Basic and acidic residues" evidence="1">
    <location>
        <begin position="84"/>
        <end position="95"/>
    </location>
</feature>
<dbReference type="EMBL" id="JACCJB010000002">
    <property type="protein sequence ID" value="KAF6230365.1"/>
    <property type="molecule type" value="Genomic_DNA"/>
</dbReference>
<protein>
    <recommendedName>
        <fullName evidence="4">SprT-like domain-containing protein</fullName>
    </recommendedName>
</protein>
<dbReference type="RefSeq" id="XP_037157622.1">
    <property type="nucleotide sequence ID" value="XM_037295621.1"/>
</dbReference>
<feature type="compositionally biased region" description="Basic and acidic residues" evidence="1">
    <location>
        <begin position="144"/>
        <end position="173"/>
    </location>
</feature>
<dbReference type="Proteomes" id="UP000593566">
    <property type="component" value="Unassembled WGS sequence"/>
</dbReference>
<feature type="region of interest" description="Disordered" evidence="1">
    <location>
        <begin position="1"/>
        <end position="273"/>
    </location>
</feature>
<evidence type="ECO:0000313" key="3">
    <source>
        <dbReference type="Proteomes" id="UP000593566"/>
    </source>
</evidence>
<feature type="compositionally biased region" description="Basic and acidic residues" evidence="1">
    <location>
        <begin position="250"/>
        <end position="273"/>
    </location>
</feature>
<feature type="compositionally biased region" description="Basic and acidic residues" evidence="1">
    <location>
        <begin position="201"/>
        <end position="241"/>
    </location>
</feature>
<feature type="compositionally biased region" description="Basic and acidic residues" evidence="1">
    <location>
        <begin position="124"/>
        <end position="135"/>
    </location>
</feature>
<dbReference type="GeneID" id="59333113"/>
<organism evidence="2 3">
    <name type="scientific">Letharia lupina</name>
    <dbReference type="NCBI Taxonomy" id="560253"/>
    <lineage>
        <taxon>Eukaryota</taxon>
        <taxon>Fungi</taxon>
        <taxon>Dikarya</taxon>
        <taxon>Ascomycota</taxon>
        <taxon>Pezizomycotina</taxon>
        <taxon>Lecanoromycetes</taxon>
        <taxon>OSLEUM clade</taxon>
        <taxon>Lecanoromycetidae</taxon>
        <taxon>Lecanorales</taxon>
        <taxon>Lecanorineae</taxon>
        <taxon>Parmeliaceae</taxon>
        <taxon>Letharia</taxon>
    </lineage>
</organism>
<reference evidence="2 3" key="1">
    <citation type="journal article" date="2020" name="Genomics">
        <title>Complete, high-quality genomes from long-read metagenomic sequencing of two wolf lichen thalli reveals enigmatic genome architecture.</title>
        <authorList>
            <person name="McKenzie S.K."/>
            <person name="Walston R.F."/>
            <person name="Allen J.L."/>
        </authorList>
    </citation>
    <scope>NUCLEOTIDE SEQUENCE [LARGE SCALE GENOMIC DNA]</scope>
    <source>
        <strain evidence="2">WasteWater1</strain>
    </source>
</reference>
<sequence length="470" mass="55186">MSRHDFEDGGMGDFADSPEGMNKGSCHQSTRGGIEDGQGNAKHVNGFVEEKKAQHAEYPQGGHRHGERRHGEHRPKEHRQKEHGHKEHGHEEHRQKEHRHKEHRPKEHGHEENGPKEHRHKEHRPKDHGHEENQHKEHRHKEHRPKEHEENGPKEHQHKEHRSKEHEHEENRHKEHRHKEHRPKEHEHEENGQKEHRHKEHGRDEQGHDEHRTKEHRPKEPKEHRHKEHGRDENGHDEHRTKEHRHKEHRQGEPSDGKHQHKERDKGHQKTEDAMTKFSKKLYKSALTHFRENSGSSYPCTQSEIDFHHHGVFEKPNKGPFVTAIQATEEVMRWNDAKRAPPREELAIIRKLAIAVHDAEKNLLFGPDLAIKAFADLDRVFFGGRLRGHVAVQWVKSVNPDGRVGEAAHCKTGQCHIRLSAGEIFTRKWREIGKNPVAITFGTLLHEMCHAYDMFLPKEGLEGKFELGSA</sequence>